<dbReference type="InterPro" id="IPR036397">
    <property type="entry name" value="RNaseH_sf"/>
</dbReference>
<sequence length="943" mass="102379">MSRPESPTSAGRGIPPPGGPPPWQRAGSAGPVQAQSNRNTPVPSASADTGNAIVKRPGVGTKGIPFQVTANFYQMTTIPDATFYHWEVGVTTQKGHEVKDLTTCRKALEVYSKMPTSPLYQQTFMENTFCIPPSASAGKGSRRRWNGKTAALKQGMAKGKSLVVELQHVADIDMAELGKAIKGEVLEVPQKCIQLLNIVLGHHPSASHFTVGQAFYPINDPQSTFNLANSHVNLHVGYRTSVRTSRGKVMLNVDVANTLVLKPGPLLDIMARVANLRLDQNTTLNPIQRGVITSSLLGVKVSSATTEPSGPNGVPPLKQDGEIKLWSWKIWGFSKDSVTKTTFTDADGKTMTVAKYFELKYGVRVRFPNLPCFNSDRSKTEPKWIPMEFAIVDPKQLYRKTLDGNMSRQMIDITCQPPSIRERKIQDAFNRIQSPASIMDAFNLKIGGGMMKVDARMLPAPRLKYGANSRGPEIQPRDGAWNLRDKTMLVGMELRNWAVVCFGDQQRTFPPMAVQKFVTQMVSTCNNTGMRITMARPNLVWEAGAIRDQDCIAGVLEKIVKGPAGRPQLIMCLLPTPNKDAIYNAIKHYADTIAGIPTQCVADKHIAKASPQYCANVCMKINMKLGGITSELSTKLTWVSSKPTMIIGIDVTHPTFGDKTMPSIAAVVGTINAGCSQYYSSLRIQDARMETLTEGSVQFAECLRAFIAKNKIGPARILVYRDGVSEGEFDSISKTEINAIRAAAERVKAGYRPAITYVACQKRHNARFFPIVGPGAGGGGRGGFSGRGGRGGGGAGRGGGSGGGGVSYPYDNVPPGTVIDTGVTHPTLHDYFMVSHAGLKGTSRPVHYQVLRDENRINQDDLQALTYELCHLYGKATRAVSVVTPVYYAHIVAARARCWFSAMKNAQSINYSPSGSSESLGLGQGGGRLPKLHSDLEGSLWYM</sequence>
<evidence type="ECO:0008006" key="6">
    <source>
        <dbReference type="Google" id="ProtNLM"/>
    </source>
</evidence>
<dbReference type="InterPro" id="IPR003100">
    <property type="entry name" value="PAZ_dom"/>
</dbReference>
<protein>
    <recommendedName>
        <fullName evidence="6">Piwi domain-containing protein</fullName>
    </recommendedName>
</protein>
<dbReference type="GO" id="GO:0003723">
    <property type="term" value="F:RNA binding"/>
    <property type="evidence" value="ECO:0007669"/>
    <property type="project" value="InterPro"/>
</dbReference>
<dbReference type="InterPro" id="IPR014811">
    <property type="entry name" value="ArgoL1"/>
</dbReference>
<accession>A0A507EC12</accession>
<dbReference type="Gene3D" id="3.40.50.2300">
    <property type="match status" value="1"/>
</dbReference>
<evidence type="ECO:0000313" key="5">
    <source>
        <dbReference type="Proteomes" id="UP000318582"/>
    </source>
</evidence>
<dbReference type="SMART" id="SM00950">
    <property type="entry name" value="Piwi"/>
    <property type="match status" value="1"/>
</dbReference>
<feature type="region of interest" description="Disordered" evidence="1">
    <location>
        <begin position="782"/>
        <end position="801"/>
    </location>
</feature>
<gene>
    <name evidence="4" type="ORF">PhCBS80983_g01189</name>
</gene>
<dbReference type="PANTHER" id="PTHR22891">
    <property type="entry name" value="EUKARYOTIC TRANSLATION INITIATION FACTOR 2C"/>
    <property type="match status" value="1"/>
</dbReference>
<dbReference type="SMART" id="SM01163">
    <property type="entry name" value="DUF1785"/>
    <property type="match status" value="1"/>
</dbReference>
<dbReference type="InterPro" id="IPR036085">
    <property type="entry name" value="PAZ_dom_sf"/>
</dbReference>
<dbReference type="Pfam" id="PF16488">
    <property type="entry name" value="ArgoL2"/>
    <property type="match status" value="1"/>
</dbReference>
<evidence type="ECO:0000256" key="1">
    <source>
        <dbReference type="SAM" id="MobiDB-lite"/>
    </source>
</evidence>
<dbReference type="InterPro" id="IPR032474">
    <property type="entry name" value="Argonaute_N"/>
</dbReference>
<dbReference type="PROSITE" id="PS50821">
    <property type="entry name" value="PAZ"/>
    <property type="match status" value="1"/>
</dbReference>
<organism evidence="4 5">
    <name type="scientific">Powellomyces hirtus</name>
    <dbReference type="NCBI Taxonomy" id="109895"/>
    <lineage>
        <taxon>Eukaryota</taxon>
        <taxon>Fungi</taxon>
        <taxon>Fungi incertae sedis</taxon>
        <taxon>Chytridiomycota</taxon>
        <taxon>Chytridiomycota incertae sedis</taxon>
        <taxon>Chytridiomycetes</taxon>
        <taxon>Spizellomycetales</taxon>
        <taxon>Powellomycetaceae</taxon>
        <taxon>Powellomyces</taxon>
    </lineage>
</organism>
<dbReference type="InterPro" id="IPR003165">
    <property type="entry name" value="Piwi"/>
</dbReference>
<dbReference type="InterPro" id="IPR012337">
    <property type="entry name" value="RNaseH-like_sf"/>
</dbReference>
<evidence type="ECO:0000259" key="3">
    <source>
        <dbReference type="PROSITE" id="PS50822"/>
    </source>
</evidence>
<evidence type="ECO:0000259" key="2">
    <source>
        <dbReference type="PROSITE" id="PS50821"/>
    </source>
</evidence>
<feature type="compositionally biased region" description="Pro residues" evidence="1">
    <location>
        <begin position="14"/>
        <end position="23"/>
    </location>
</feature>
<dbReference type="AlphaFoldDB" id="A0A507EC12"/>
<reference evidence="4 5" key="1">
    <citation type="journal article" date="2019" name="Sci. Rep.">
        <title>Comparative genomics of chytrid fungi reveal insights into the obligate biotrophic and pathogenic lifestyle of Synchytrium endobioticum.</title>
        <authorList>
            <person name="van de Vossenberg B.T.L.H."/>
            <person name="Warris S."/>
            <person name="Nguyen H.D.T."/>
            <person name="van Gent-Pelzer M.P.E."/>
            <person name="Joly D.L."/>
            <person name="van de Geest H.C."/>
            <person name="Bonants P.J.M."/>
            <person name="Smith D.S."/>
            <person name="Levesque C.A."/>
            <person name="van der Lee T.A.J."/>
        </authorList>
    </citation>
    <scope>NUCLEOTIDE SEQUENCE [LARGE SCALE GENOMIC DNA]</scope>
    <source>
        <strain evidence="4 5">CBS 809.83</strain>
    </source>
</reference>
<feature type="domain" description="PAZ" evidence="2">
    <location>
        <begin position="265"/>
        <end position="394"/>
    </location>
</feature>
<dbReference type="Pfam" id="PF02171">
    <property type="entry name" value="Piwi"/>
    <property type="match status" value="1"/>
</dbReference>
<dbReference type="InterPro" id="IPR032472">
    <property type="entry name" value="ArgoL2"/>
</dbReference>
<dbReference type="Gene3D" id="2.170.260.10">
    <property type="entry name" value="paz domain"/>
    <property type="match status" value="1"/>
</dbReference>
<dbReference type="Pfam" id="PF16486">
    <property type="entry name" value="ArgoN"/>
    <property type="match status" value="1"/>
</dbReference>
<dbReference type="Proteomes" id="UP000318582">
    <property type="component" value="Unassembled WGS sequence"/>
</dbReference>
<dbReference type="InterPro" id="IPR045246">
    <property type="entry name" value="Piwi_ago-like"/>
</dbReference>
<keyword evidence="5" id="KW-1185">Reference proteome</keyword>
<feature type="domain" description="Piwi" evidence="3">
    <location>
        <begin position="569"/>
        <end position="893"/>
    </location>
</feature>
<feature type="compositionally biased region" description="Polar residues" evidence="1">
    <location>
        <begin position="33"/>
        <end position="49"/>
    </location>
</feature>
<dbReference type="CDD" id="cd04657">
    <property type="entry name" value="Piwi_ago-like"/>
    <property type="match status" value="1"/>
</dbReference>
<dbReference type="Pfam" id="PF02170">
    <property type="entry name" value="PAZ"/>
    <property type="match status" value="1"/>
</dbReference>
<dbReference type="EMBL" id="QEAQ01000008">
    <property type="protein sequence ID" value="TPX61344.1"/>
    <property type="molecule type" value="Genomic_DNA"/>
</dbReference>
<name>A0A507EC12_9FUNG</name>
<dbReference type="SUPFAM" id="SSF53098">
    <property type="entry name" value="Ribonuclease H-like"/>
    <property type="match status" value="1"/>
</dbReference>
<proteinExistence type="predicted"/>
<comment type="caution">
    <text evidence="4">The sequence shown here is derived from an EMBL/GenBank/DDBJ whole genome shotgun (WGS) entry which is preliminary data.</text>
</comment>
<dbReference type="Pfam" id="PF08699">
    <property type="entry name" value="ArgoL1"/>
    <property type="match status" value="1"/>
</dbReference>
<dbReference type="Pfam" id="PF16487">
    <property type="entry name" value="ArgoMid"/>
    <property type="match status" value="1"/>
</dbReference>
<dbReference type="Gene3D" id="3.30.420.10">
    <property type="entry name" value="Ribonuclease H-like superfamily/Ribonuclease H"/>
    <property type="match status" value="1"/>
</dbReference>
<dbReference type="InterPro" id="IPR032473">
    <property type="entry name" value="Argonaute_Mid_dom"/>
</dbReference>
<dbReference type="SUPFAM" id="SSF101690">
    <property type="entry name" value="PAZ domain"/>
    <property type="match status" value="1"/>
</dbReference>
<evidence type="ECO:0000313" key="4">
    <source>
        <dbReference type="EMBL" id="TPX61344.1"/>
    </source>
</evidence>
<dbReference type="STRING" id="109895.A0A507EC12"/>
<dbReference type="CDD" id="cd02846">
    <property type="entry name" value="PAZ_argonaute_like"/>
    <property type="match status" value="1"/>
</dbReference>
<feature type="region of interest" description="Disordered" evidence="1">
    <location>
        <begin position="1"/>
        <end position="60"/>
    </location>
</feature>
<dbReference type="PROSITE" id="PS50822">
    <property type="entry name" value="PIWI"/>
    <property type="match status" value="1"/>
</dbReference>